<keyword evidence="1" id="KW-0732">Signal</keyword>
<comment type="caution">
    <text evidence="2">The sequence shown here is derived from an EMBL/GenBank/DDBJ whole genome shotgun (WGS) entry which is preliminary data.</text>
</comment>
<sequence length="241" mass="26847">MRLFLLSLSFAFGAALFAQSPATKLLGAWESTFTDAQGRSSALTMTIADGFMVMTAYNKESGEFIATLGGRWRADWDNFSITYEFDSSDSTQVGGVSTMPYSLVGSVLVFNGDKVWTRTDDMSPGALPGAWEIIGRKRNGKMQDLSERRTSPRKTMKILSGSRFQWIAFDIAKKKFTATGGGSYTTDENGMYIEKIEFFSRDPERAGSQLSFDFKLQNGDWVHRGVSSKGEPLHEVWSLRQ</sequence>
<evidence type="ECO:0000313" key="2">
    <source>
        <dbReference type="EMBL" id="TXF91283.1"/>
    </source>
</evidence>
<feature type="signal peptide" evidence="1">
    <location>
        <begin position="1"/>
        <end position="18"/>
    </location>
</feature>
<evidence type="ECO:0000313" key="3">
    <source>
        <dbReference type="Proteomes" id="UP000321907"/>
    </source>
</evidence>
<protein>
    <submittedName>
        <fullName evidence="2">Membrane or secreted protein</fullName>
    </submittedName>
</protein>
<name>A0A5C7FKR8_9BACT</name>
<dbReference type="Proteomes" id="UP000321907">
    <property type="component" value="Unassembled WGS sequence"/>
</dbReference>
<accession>A0A5C7FKR8</accession>
<evidence type="ECO:0000256" key="1">
    <source>
        <dbReference type="SAM" id="SignalP"/>
    </source>
</evidence>
<dbReference type="RefSeq" id="WP_147929302.1">
    <property type="nucleotide sequence ID" value="NZ_VOXD01000003.1"/>
</dbReference>
<keyword evidence="3" id="KW-1185">Reference proteome</keyword>
<organism evidence="2 3">
    <name type="scientific">Neolewinella aurantiaca</name>
    <dbReference type="NCBI Taxonomy" id="2602767"/>
    <lineage>
        <taxon>Bacteria</taxon>
        <taxon>Pseudomonadati</taxon>
        <taxon>Bacteroidota</taxon>
        <taxon>Saprospiria</taxon>
        <taxon>Saprospirales</taxon>
        <taxon>Lewinellaceae</taxon>
        <taxon>Neolewinella</taxon>
    </lineage>
</organism>
<reference evidence="2 3" key="1">
    <citation type="submission" date="2019-08" db="EMBL/GenBank/DDBJ databases">
        <title>Lewinella sp. strain SSH13 Genome sequencing and assembly.</title>
        <authorList>
            <person name="Kim I."/>
        </authorList>
    </citation>
    <scope>NUCLEOTIDE SEQUENCE [LARGE SCALE GENOMIC DNA]</scope>
    <source>
        <strain evidence="2 3">SSH13</strain>
    </source>
</reference>
<proteinExistence type="predicted"/>
<dbReference type="AlphaFoldDB" id="A0A5C7FKR8"/>
<gene>
    <name evidence="2" type="ORF">FUA23_03405</name>
</gene>
<feature type="chain" id="PRO_5022906124" evidence="1">
    <location>
        <begin position="19"/>
        <end position="241"/>
    </location>
</feature>
<dbReference type="EMBL" id="VOXD01000003">
    <property type="protein sequence ID" value="TXF91283.1"/>
    <property type="molecule type" value="Genomic_DNA"/>
</dbReference>
<dbReference type="Gene3D" id="2.40.128.490">
    <property type="entry name" value="Uncharacterised protein PF14869, DUF4488"/>
    <property type="match status" value="1"/>
</dbReference>
<dbReference type="OrthoDB" id="706756at2"/>